<sequence length="242" mass="27425">MFIGIIGTIARVGSKASGKEEVAQYLVNELQFTRLRIRADAPVFVAASTNDSQTEFRSAKDMLTFTTPRWRTKYVTTDVTNPIDLYLLLKRPFFMVVGIDAPLGLRYRRYTERSLHQGEHMMSLEEFIAADDEVMYSAPSPQPNSPDLSGAPAAGRTEETMPRQLMSPIMSSTDAAQELNVKRMVGRANVTITNTFETVEALREHLERLDLLNGERLRPAWDTYFMLLSELASHRANCMKRK</sequence>
<evidence type="ECO:0000313" key="1">
    <source>
        <dbReference type="EMBL" id="KAJ1943540.1"/>
    </source>
</evidence>
<reference evidence="1" key="1">
    <citation type="submission" date="2022-07" db="EMBL/GenBank/DDBJ databases">
        <title>Phylogenomic reconstructions and comparative analyses of Kickxellomycotina fungi.</title>
        <authorList>
            <person name="Reynolds N.K."/>
            <person name="Stajich J.E."/>
            <person name="Barry K."/>
            <person name="Grigoriev I.V."/>
            <person name="Crous P."/>
            <person name="Smith M.E."/>
        </authorList>
    </citation>
    <scope>NUCLEOTIDE SEQUENCE</scope>
    <source>
        <strain evidence="1">NRRL 5244</strain>
    </source>
</reference>
<dbReference type="EC" id="3.5.4.12" evidence="1"/>
<keyword evidence="1" id="KW-0378">Hydrolase</keyword>
<gene>
    <name evidence="1" type="primary">DCD1</name>
    <name evidence="1" type="ORF">FBU59_002879</name>
</gene>
<evidence type="ECO:0000313" key="2">
    <source>
        <dbReference type="Proteomes" id="UP001150603"/>
    </source>
</evidence>
<dbReference type="EMBL" id="JANBPW010001682">
    <property type="protein sequence ID" value="KAJ1943540.1"/>
    <property type="molecule type" value="Genomic_DNA"/>
</dbReference>
<feature type="non-terminal residue" evidence="1">
    <location>
        <position position="242"/>
    </location>
</feature>
<organism evidence="1 2">
    <name type="scientific">Linderina macrospora</name>
    <dbReference type="NCBI Taxonomy" id="4868"/>
    <lineage>
        <taxon>Eukaryota</taxon>
        <taxon>Fungi</taxon>
        <taxon>Fungi incertae sedis</taxon>
        <taxon>Zoopagomycota</taxon>
        <taxon>Kickxellomycotina</taxon>
        <taxon>Kickxellomycetes</taxon>
        <taxon>Kickxellales</taxon>
        <taxon>Kickxellaceae</taxon>
        <taxon>Linderina</taxon>
    </lineage>
</organism>
<keyword evidence="2" id="KW-1185">Reference proteome</keyword>
<dbReference type="Proteomes" id="UP001150603">
    <property type="component" value="Unassembled WGS sequence"/>
</dbReference>
<proteinExistence type="predicted"/>
<comment type="caution">
    <text evidence="1">The sequence shown here is derived from an EMBL/GenBank/DDBJ whole genome shotgun (WGS) entry which is preliminary data.</text>
</comment>
<protein>
    <submittedName>
        <fullName evidence="1">Deoxycytidine monophosphate (dCMP) deaminase</fullName>
        <ecNumber evidence="1">3.5.4.12</ecNumber>
    </submittedName>
</protein>
<name>A0ACC1JA65_9FUNG</name>
<accession>A0ACC1JA65</accession>